<dbReference type="EMBL" id="LSZO01000211">
    <property type="protein sequence ID" value="KXU34605.1"/>
    <property type="molecule type" value="Genomic_DNA"/>
</dbReference>
<feature type="transmembrane region" description="Helical" evidence="2">
    <location>
        <begin position="20"/>
        <end position="46"/>
    </location>
</feature>
<dbReference type="PROSITE" id="PS50885">
    <property type="entry name" value="HAMP"/>
    <property type="match status" value="1"/>
</dbReference>
<keyword evidence="6" id="KW-1185">Reference proteome</keyword>
<reference evidence="5 6" key="1">
    <citation type="submission" date="2016-02" db="EMBL/GenBank/DDBJ databases">
        <authorList>
            <person name="Wen L."/>
            <person name="He K."/>
            <person name="Yang H."/>
        </authorList>
    </citation>
    <scope>NUCLEOTIDE SEQUENCE [LARGE SCALE GENOMIC DNA]</scope>
    <source>
        <strain evidence="5 6">CV58</strain>
    </source>
</reference>
<protein>
    <recommendedName>
        <fullName evidence="7">Diguanylate cyclase</fullName>
    </recommendedName>
</protein>
<feature type="domain" description="GGDEF" evidence="4">
    <location>
        <begin position="273"/>
        <end position="409"/>
    </location>
</feature>
<feature type="transmembrane region" description="Helical" evidence="2">
    <location>
        <begin position="145"/>
        <end position="167"/>
    </location>
</feature>
<sequence length="410" mass="45621">MRCLLFIRQPERLPLRWAFLRGSLSVALISVAMVGLTMMLVSVLMLRAYSQHNLRLIARSIAYTVEAAVVFNDVQAAEEALQTIVREEAIAAAVIYDRSGEPLAAYRRVQSPVISWLLGGHYRTAIVHKGGRIGDIELTGHAGELLGFILIASGSLLAGLMLSVLTARYLSQRMVSRVVEPLENMTQITRAIRRDRDFTRHVPQKSNLSELNDLSEDFNALLDELYAWQTHIKVENSLLAHKARHDDLTGLPNRSFFEYRLNLVLQDAMHQQRQAALLFIDCDHFKEINDGLGHAAGDKVLTEVAGRIRRHLRESDLVARLGGDEFAALIYPLPQAKDALRIADAVLQAMNAPIVLNDKGRVSTSLSIGIALYPQHGRSAEHLLRSADVAMYLAKRDKRGSRKLASASDP</sequence>
<gene>
    <name evidence="5" type="ORF">AXE65_07120</name>
</gene>
<dbReference type="SUPFAM" id="SSF55073">
    <property type="entry name" value="Nucleotide cyclase"/>
    <property type="match status" value="1"/>
</dbReference>
<dbReference type="NCBIfam" id="TIGR00254">
    <property type="entry name" value="GGDEF"/>
    <property type="match status" value="1"/>
</dbReference>
<dbReference type="OrthoDB" id="9812260at2"/>
<proteinExistence type="predicted"/>
<evidence type="ECO:0000256" key="1">
    <source>
        <dbReference type="ARBA" id="ARBA00001946"/>
    </source>
</evidence>
<keyword evidence="2" id="KW-0472">Membrane</keyword>
<evidence type="ECO:0008006" key="7">
    <source>
        <dbReference type="Google" id="ProtNLM"/>
    </source>
</evidence>
<dbReference type="InterPro" id="IPR003660">
    <property type="entry name" value="HAMP_dom"/>
</dbReference>
<name>A0A139SJ52_9GAMM</name>
<feature type="domain" description="HAMP" evidence="3">
    <location>
        <begin position="176"/>
        <end position="230"/>
    </location>
</feature>
<organism evidence="5 6">
    <name type="scientific">Ventosimonas gracilis</name>
    <dbReference type="NCBI Taxonomy" id="1680762"/>
    <lineage>
        <taxon>Bacteria</taxon>
        <taxon>Pseudomonadati</taxon>
        <taxon>Pseudomonadota</taxon>
        <taxon>Gammaproteobacteria</taxon>
        <taxon>Pseudomonadales</taxon>
        <taxon>Ventosimonadaceae</taxon>
        <taxon>Ventosimonas</taxon>
    </lineage>
</organism>
<comment type="cofactor">
    <cofactor evidence="1">
        <name>Mg(2+)</name>
        <dbReference type="ChEBI" id="CHEBI:18420"/>
    </cofactor>
</comment>
<dbReference type="Gene3D" id="3.30.70.270">
    <property type="match status" value="1"/>
</dbReference>
<keyword evidence="2" id="KW-0812">Transmembrane</keyword>
<dbReference type="SMART" id="SM00304">
    <property type="entry name" value="HAMP"/>
    <property type="match status" value="1"/>
</dbReference>
<dbReference type="InterPro" id="IPR052163">
    <property type="entry name" value="DGC-Regulatory_Protein"/>
</dbReference>
<dbReference type="GO" id="GO:0016020">
    <property type="term" value="C:membrane"/>
    <property type="evidence" value="ECO:0007669"/>
    <property type="project" value="InterPro"/>
</dbReference>
<dbReference type="PROSITE" id="PS50887">
    <property type="entry name" value="GGDEF"/>
    <property type="match status" value="1"/>
</dbReference>
<dbReference type="Proteomes" id="UP000072660">
    <property type="component" value="Unassembled WGS sequence"/>
</dbReference>
<dbReference type="Gene3D" id="6.10.340.10">
    <property type="match status" value="1"/>
</dbReference>
<dbReference type="GO" id="GO:0007165">
    <property type="term" value="P:signal transduction"/>
    <property type="evidence" value="ECO:0007669"/>
    <property type="project" value="InterPro"/>
</dbReference>
<evidence type="ECO:0000313" key="5">
    <source>
        <dbReference type="EMBL" id="KXU34605.1"/>
    </source>
</evidence>
<dbReference type="SMART" id="SM00267">
    <property type="entry name" value="GGDEF"/>
    <property type="match status" value="1"/>
</dbReference>
<keyword evidence="2" id="KW-1133">Transmembrane helix</keyword>
<evidence type="ECO:0000313" key="6">
    <source>
        <dbReference type="Proteomes" id="UP000072660"/>
    </source>
</evidence>
<dbReference type="Pfam" id="PF17152">
    <property type="entry name" value="CHASE8"/>
    <property type="match status" value="1"/>
</dbReference>
<dbReference type="InterPro" id="IPR029787">
    <property type="entry name" value="Nucleotide_cyclase"/>
</dbReference>
<dbReference type="FunFam" id="3.30.70.270:FF:000001">
    <property type="entry name" value="Diguanylate cyclase domain protein"/>
    <property type="match status" value="1"/>
</dbReference>
<dbReference type="Pfam" id="PF00672">
    <property type="entry name" value="HAMP"/>
    <property type="match status" value="1"/>
</dbReference>
<dbReference type="RefSeq" id="WP_068392917.1">
    <property type="nucleotide sequence ID" value="NZ_LSZO01000211.1"/>
</dbReference>
<dbReference type="GO" id="GO:0003824">
    <property type="term" value="F:catalytic activity"/>
    <property type="evidence" value="ECO:0007669"/>
    <property type="project" value="UniProtKB-ARBA"/>
</dbReference>
<dbReference type="InterPro" id="IPR000160">
    <property type="entry name" value="GGDEF_dom"/>
</dbReference>
<accession>A0A139SJ52</accession>
<dbReference type="PANTHER" id="PTHR46663">
    <property type="entry name" value="DIGUANYLATE CYCLASE DGCT-RELATED"/>
    <property type="match status" value="1"/>
</dbReference>
<dbReference type="InterPro" id="IPR033417">
    <property type="entry name" value="CHASE8"/>
</dbReference>
<evidence type="ECO:0000259" key="4">
    <source>
        <dbReference type="PROSITE" id="PS50887"/>
    </source>
</evidence>
<dbReference type="PANTHER" id="PTHR46663:SF2">
    <property type="entry name" value="GGDEF DOMAIN-CONTAINING PROTEIN"/>
    <property type="match status" value="1"/>
</dbReference>
<dbReference type="InterPro" id="IPR043128">
    <property type="entry name" value="Rev_trsase/Diguanyl_cyclase"/>
</dbReference>
<dbReference type="CDD" id="cd01949">
    <property type="entry name" value="GGDEF"/>
    <property type="match status" value="1"/>
</dbReference>
<dbReference type="Pfam" id="PF00990">
    <property type="entry name" value="GGDEF"/>
    <property type="match status" value="1"/>
</dbReference>
<evidence type="ECO:0000259" key="3">
    <source>
        <dbReference type="PROSITE" id="PS50885"/>
    </source>
</evidence>
<dbReference type="AlphaFoldDB" id="A0A139SJ52"/>
<comment type="caution">
    <text evidence="5">The sequence shown here is derived from an EMBL/GenBank/DDBJ whole genome shotgun (WGS) entry which is preliminary data.</text>
</comment>
<evidence type="ECO:0000256" key="2">
    <source>
        <dbReference type="SAM" id="Phobius"/>
    </source>
</evidence>